<evidence type="ECO:0000256" key="4">
    <source>
        <dbReference type="SAM" id="MobiDB-lite"/>
    </source>
</evidence>
<keyword evidence="3" id="KW-0378">Hydrolase</keyword>
<feature type="compositionally biased region" description="Basic and acidic residues" evidence="4">
    <location>
        <begin position="253"/>
        <end position="268"/>
    </location>
</feature>
<sequence length="304" mass="34247">MFVNKKWFLPILLMVLITACSPESTEPEAEDTSSSQEETDETAIEEDQETKEDNQESKQEETEVQEEDQNQEKSQKAEQESNSKNQQKGDSATVTRVVDGDTLEVQMNGQKEDVRLLLVDTPETKHPSKPVEPFGPEASEFVKDKLSGEEVRIVPGVEKYDKYDRLLAYVFINGETIQEKLLKNGLARTAYLYNDLTMLDEFHEAQATAQEKDIGVWSIEGYAHADHDHGYHYEENETSSNDSTDEESSTDNSGHDHYSHMSEDHDCGDFNSAEEATEFMNKSIQQGYGNHRLDGDGDGVACEG</sequence>
<dbReference type="PROSITE" id="PS51257">
    <property type="entry name" value="PROKAR_LIPOPROTEIN"/>
    <property type="match status" value="1"/>
</dbReference>
<evidence type="ECO:0000313" key="7">
    <source>
        <dbReference type="EMBL" id="MFD2637822.1"/>
    </source>
</evidence>
<dbReference type="Pfam" id="PF00565">
    <property type="entry name" value="SNase"/>
    <property type="match status" value="1"/>
</dbReference>
<dbReference type="Pfam" id="PF05901">
    <property type="entry name" value="Excalibur"/>
    <property type="match status" value="1"/>
</dbReference>
<feature type="domain" description="TNase-like" evidence="6">
    <location>
        <begin position="88"/>
        <end position="219"/>
    </location>
</feature>
<dbReference type="InterPro" id="IPR035437">
    <property type="entry name" value="SNase_OB-fold_sf"/>
</dbReference>
<dbReference type="InterPro" id="IPR016071">
    <property type="entry name" value="Staphylococal_nuclease_OB-fold"/>
</dbReference>
<dbReference type="Gene3D" id="2.40.50.90">
    <property type="match status" value="1"/>
</dbReference>
<dbReference type="CDD" id="cd00175">
    <property type="entry name" value="SNc"/>
    <property type="match status" value="1"/>
</dbReference>
<keyword evidence="2" id="KW-0255">Endonuclease</keyword>
<feature type="region of interest" description="Disordered" evidence="4">
    <location>
        <begin position="22"/>
        <end position="95"/>
    </location>
</feature>
<reference evidence="8" key="1">
    <citation type="journal article" date="2019" name="Int. J. Syst. Evol. Microbiol.">
        <title>The Global Catalogue of Microorganisms (GCM) 10K type strain sequencing project: providing services to taxonomists for standard genome sequencing and annotation.</title>
        <authorList>
            <consortium name="The Broad Institute Genomics Platform"/>
            <consortium name="The Broad Institute Genome Sequencing Center for Infectious Disease"/>
            <person name="Wu L."/>
            <person name="Ma J."/>
        </authorList>
    </citation>
    <scope>NUCLEOTIDE SEQUENCE [LARGE SCALE GENOMIC DNA]</scope>
    <source>
        <strain evidence="8">TISTR 1571</strain>
    </source>
</reference>
<feature type="region of interest" description="Disordered" evidence="4">
    <location>
        <begin position="232"/>
        <end position="304"/>
    </location>
</feature>
<feature type="compositionally biased region" description="Acidic residues" evidence="4">
    <location>
        <begin position="25"/>
        <end position="50"/>
    </location>
</feature>
<evidence type="ECO:0000313" key="8">
    <source>
        <dbReference type="Proteomes" id="UP001597452"/>
    </source>
</evidence>
<feature type="compositionally biased region" description="Basic and acidic residues" evidence="4">
    <location>
        <begin position="51"/>
        <end position="61"/>
    </location>
</feature>
<dbReference type="PROSITE" id="PS50830">
    <property type="entry name" value="TNASE_3"/>
    <property type="match status" value="1"/>
</dbReference>
<keyword evidence="5" id="KW-0732">Signal</keyword>
<evidence type="ECO:0000259" key="6">
    <source>
        <dbReference type="PROSITE" id="PS50830"/>
    </source>
</evidence>
<evidence type="ECO:0000256" key="3">
    <source>
        <dbReference type="ARBA" id="ARBA00022801"/>
    </source>
</evidence>
<feature type="signal peptide" evidence="5">
    <location>
        <begin position="1"/>
        <end position="24"/>
    </location>
</feature>
<keyword evidence="8" id="KW-1185">Reference proteome</keyword>
<accession>A0ABW5Q7K0</accession>
<feature type="compositionally biased region" description="Basic and acidic residues" evidence="4">
    <location>
        <begin position="70"/>
        <end position="81"/>
    </location>
</feature>
<dbReference type="InterPro" id="IPR002071">
    <property type="entry name" value="Thermonucl_AS"/>
</dbReference>
<keyword evidence="1" id="KW-0540">Nuclease</keyword>
<dbReference type="PANTHER" id="PTHR12302">
    <property type="entry name" value="EBNA2 BINDING PROTEIN P100"/>
    <property type="match status" value="1"/>
</dbReference>
<comment type="caution">
    <text evidence="7">The sequence shown here is derived from an EMBL/GenBank/DDBJ whole genome shotgun (WGS) entry which is preliminary data.</text>
</comment>
<evidence type="ECO:0000256" key="2">
    <source>
        <dbReference type="ARBA" id="ARBA00022759"/>
    </source>
</evidence>
<feature type="chain" id="PRO_5045340413" evidence="5">
    <location>
        <begin position="25"/>
        <end position="304"/>
    </location>
</feature>
<evidence type="ECO:0000256" key="5">
    <source>
        <dbReference type="SAM" id="SignalP"/>
    </source>
</evidence>
<dbReference type="SMART" id="SM00894">
    <property type="entry name" value="Excalibur"/>
    <property type="match status" value="1"/>
</dbReference>
<dbReference type="InterPro" id="IPR008613">
    <property type="entry name" value="Excalibur_Ca-bd_domain"/>
</dbReference>
<dbReference type="SUPFAM" id="SSF50199">
    <property type="entry name" value="Staphylococcal nuclease"/>
    <property type="match status" value="1"/>
</dbReference>
<dbReference type="PANTHER" id="PTHR12302:SF3">
    <property type="entry name" value="SERINE_THREONINE-PROTEIN KINASE 31"/>
    <property type="match status" value="1"/>
</dbReference>
<protein>
    <submittedName>
        <fullName evidence="7">Thermonuclease family protein</fullName>
    </submittedName>
</protein>
<dbReference type="RefSeq" id="WP_377327340.1">
    <property type="nucleotide sequence ID" value="NZ_JBHUMZ010000011.1"/>
</dbReference>
<organism evidence="7 8">
    <name type="scientific">Piscibacillus salipiscarius</name>
    <dbReference type="NCBI Taxonomy" id="299480"/>
    <lineage>
        <taxon>Bacteria</taxon>
        <taxon>Bacillati</taxon>
        <taxon>Bacillota</taxon>
        <taxon>Bacilli</taxon>
        <taxon>Bacillales</taxon>
        <taxon>Bacillaceae</taxon>
        <taxon>Piscibacillus</taxon>
    </lineage>
</organism>
<evidence type="ECO:0000256" key="1">
    <source>
        <dbReference type="ARBA" id="ARBA00022722"/>
    </source>
</evidence>
<dbReference type="EMBL" id="JBHUMZ010000011">
    <property type="protein sequence ID" value="MFD2637822.1"/>
    <property type="molecule type" value="Genomic_DNA"/>
</dbReference>
<feature type="compositionally biased region" description="Polar residues" evidence="4">
    <location>
        <begin position="82"/>
        <end position="94"/>
    </location>
</feature>
<dbReference type="PROSITE" id="PS01123">
    <property type="entry name" value="TNASE_1"/>
    <property type="match status" value="1"/>
</dbReference>
<gene>
    <name evidence="7" type="ORF">ACFSW4_02895</name>
</gene>
<dbReference type="Proteomes" id="UP001597452">
    <property type="component" value="Unassembled WGS sequence"/>
</dbReference>
<dbReference type="SMART" id="SM00318">
    <property type="entry name" value="SNc"/>
    <property type="match status" value="1"/>
</dbReference>
<proteinExistence type="predicted"/>
<name>A0ABW5Q7K0_9BACI</name>